<dbReference type="Pfam" id="PF13115">
    <property type="entry name" value="YtkA"/>
    <property type="match status" value="1"/>
</dbReference>
<feature type="chain" id="PRO_5046750274" evidence="1">
    <location>
        <begin position="22"/>
        <end position="279"/>
    </location>
</feature>
<evidence type="ECO:0000256" key="1">
    <source>
        <dbReference type="SAM" id="SignalP"/>
    </source>
</evidence>
<feature type="signal peptide" evidence="1">
    <location>
        <begin position="1"/>
        <end position="21"/>
    </location>
</feature>
<dbReference type="EMBL" id="JBEXAC010000002">
    <property type="protein sequence ID" value="MET6998595.1"/>
    <property type="molecule type" value="Genomic_DNA"/>
</dbReference>
<reference evidence="3 4" key="1">
    <citation type="submission" date="2024-06" db="EMBL/GenBank/DDBJ databases">
        <title>Chitinophaga defluvii sp. nov., isolated from municipal sewage.</title>
        <authorList>
            <person name="Zhang L."/>
        </authorList>
    </citation>
    <scope>NUCLEOTIDE SEQUENCE [LARGE SCALE GENOMIC DNA]</scope>
    <source>
        <strain evidence="3 4">H8</strain>
    </source>
</reference>
<protein>
    <submittedName>
        <fullName evidence="3">FixH family protein</fullName>
    </submittedName>
</protein>
<name>A0ABV2T6D9_9BACT</name>
<feature type="domain" description="YtkA-like" evidence="2">
    <location>
        <begin position="184"/>
        <end position="258"/>
    </location>
</feature>
<proteinExistence type="predicted"/>
<organism evidence="3 4">
    <name type="scientific">Chitinophaga defluvii</name>
    <dbReference type="NCBI Taxonomy" id="3163343"/>
    <lineage>
        <taxon>Bacteria</taxon>
        <taxon>Pseudomonadati</taxon>
        <taxon>Bacteroidota</taxon>
        <taxon>Chitinophagia</taxon>
        <taxon>Chitinophagales</taxon>
        <taxon>Chitinophagaceae</taxon>
        <taxon>Chitinophaga</taxon>
    </lineage>
</organism>
<dbReference type="PROSITE" id="PS51257">
    <property type="entry name" value="PROKAR_LIPOPROTEIN"/>
    <property type="match status" value="1"/>
</dbReference>
<sequence>MLSSYLRSILSIFAASLLWMACSKDNNTTPVLPDPLKDQQLIASGYAIGAATKVEVWAAQLPTTGYNPLTVVLYDSVSQQKTTNAVVQLNPLMDMKMNGMTHQHAAPKEDPQIAASGLLEGAVVFTMPTSETGTWQLAIAVDNKQNQHSGTALLPVTVKQNPENNVKVITTTTDKTTLIITWIMPPKLVVGANDFICTVHRKQDGMHFPADSSYKLTITPEMPSMGHGSPNNIDPVHTGKGHYKGQVNFTMTGLWRINMSLFKEGAPVTTGLFFETTLP</sequence>
<evidence type="ECO:0000313" key="4">
    <source>
        <dbReference type="Proteomes" id="UP001549749"/>
    </source>
</evidence>
<keyword evidence="1" id="KW-0732">Signal</keyword>
<accession>A0ABV2T6D9</accession>
<gene>
    <name evidence="3" type="ORF">ABR189_14520</name>
</gene>
<comment type="caution">
    <text evidence="3">The sequence shown here is derived from an EMBL/GenBank/DDBJ whole genome shotgun (WGS) entry which is preliminary data.</text>
</comment>
<dbReference type="Proteomes" id="UP001549749">
    <property type="component" value="Unassembled WGS sequence"/>
</dbReference>
<dbReference type="RefSeq" id="WP_354661239.1">
    <property type="nucleotide sequence ID" value="NZ_JBEXAC010000002.1"/>
</dbReference>
<evidence type="ECO:0000313" key="3">
    <source>
        <dbReference type="EMBL" id="MET6998595.1"/>
    </source>
</evidence>
<dbReference type="InterPro" id="IPR032693">
    <property type="entry name" value="YtkA-like_dom"/>
</dbReference>
<keyword evidence="4" id="KW-1185">Reference proteome</keyword>
<evidence type="ECO:0000259" key="2">
    <source>
        <dbReference type="Pfam" id="PF13115"/>
    </source>
</evidence>